<evidence type="ECO:0000313" key="1">
    <source>
        <dbReference type="EMBL" id="QRD06931.1"/>
    </source>
</evidence>
<dbReference type="EMBL" id="CP069043">
    <property type="protein sequence ID" value="QRD06931.1"/>
    <property type="molecule type" value="Genomic_DNA"/>
</dbReference>
<dbReference type="AlphaFoldDB" id="A0A7U2NQP5"/>
<name>A0A7U2NQP5_PHANO</name>
<dbReference type="VEuPathDB" id="FungiDB:JI435_446590"/>
<proteinExistence type="predicted"/>
<sequence length="51" mass="5607">MEYHSSGISLIVSCFIDVPENDVVTPAKSVPSQTMVASYTQNWNLGDVTFK</sequence>
<keyword evidence="2" id="KW-1185">Reference proteome</keyword>
<reference evidence="2" key="1">
    <citation type="journal article" date="2021" name="BMC Genomics">
        <title>Chromosome-level genome assembly and manually-curated proteome of model necrotroph Parastagonospora nodorum Sn15 reveals a genome-wide trove of candidate effector homologs, and redundancy of virulence-related functions within an accessory chromosome.</title>
        <authorList>
            <person name="Bertazzoni S."/>
            <person name="Jones D.A.B."/>
            <person name="Phan H.T."/>
            <person name="Tan K.-C."/>
            <person name="Hane J.K."/>
        </authorList>
    </citation>
    <scope>NUCLEOTIDE SEQUENCE [LARGE SCALE GENOMIC DNA]</scope>
    <source>
        <strain evidence="2">SN15 / ATCC MYA-4574 / FGSC 10173)</strain>
    </source>
</reference>
<accession>A0A7U2NQP5</accession>
<dbReference type="Proteomes" id="UP000663193">
    <property type="component" value="Chromosome 21"/>
</dbReference>
<gene>
    <name evidence="1" type="ORF">JI435_446590</name>
</gene>
<protein>
    <submittedName>
        <fullName evidence="1">Uncharacterized protein</fullName>
    </submittedName>
</protein>
<organism evidence="1 2">
    <name type="scientific">Phaeosphaeria nodorum (strain SN15 / ATCC MYA-4574 / FGSC 10173)</name>
    <name type="common">Glume blotch fungus</name>
    <name type="synonym">Parastagonospora nodorum</name>
    <dbReference type="NCBI Taxonomy" id="321614"/>
    <lineage>
        <taxon>Eukaryota</taxon>
        <taxon>Fungi</taxon>
        <taxon>Dikarya</taxon>
        <taxon>Ascomycota</taxon>
        <taxon>Pezizomycotina</taxon>
        <taxon>Dothideomycetes</taxon>
        <taxon>Pleosporomycetidae</taxon>
        <taxon>Pleosporales</taxon>
        <taxon>Pleosporineae</taxon>
        <taxon>Phaeosphaeriaceae</taxon>
        <taxon>Parastagonospora</taxon>
    </lineage>
</organism>
<evidence type="ECO:0000313" key="2">
    <source>
        <dbReference type="Proteomes" id="UP000663193"/>
    </source>
</evidence>